<feature type="transmembrane region" description="Helical" evidence="8">
    <location>
        <begin position="156"/>
        <end position="189"/>
    </location>
</feature>
<feature type="domain" description="Glycosyltransferase RgtA/B/C/D-like" evidence="9">
    <location>
        <begin position="57"/>
        <end position="208"/>
    </location>
</feature>
<dbReference type="PANTHER" id="PTHR33908">
    <property type="entry name" value="MANNOSYLTRANSFERASE YKCB-RELATED"/>
    <property type="match status" value="1"/>
</dbReference>
<protein>
    <recommendedName>
        <fullName evidence="9">Glycosyltransferase RgtA/B/C/D-like domain-containing protein</fullName>
    </recommendedName>
</protein>
<feature type="transmembrane region" description="Helical" evidence="8">
    <location>
        <begin position="447"/>
        <end position="466"/>
    </location>
</feature>
<feature type="transmembrane region" description="Helical" evidence="8">
    <location>
        <begin position="101"/>
        <end position="121"/>
    </location>
</feature>
<keyword evidence="4" id="KW-0808">Transferase</keyword>
<organism evidence="10 11">
    <name type="scientific">Chthoniobacter flavus Ellin428</name>
    <dbReference type="NCBI Taxonomy" id="497964"/>
    <lineage>
        <taxon>Bacteria</taxon>
        <taxon>Pseudomonadati</taxon>
        <taxon>Verrucomicrobiota</taxon>
        <taxon>Spartobacteria</taxon>
        <taxon>Chthoniobacterales</taxon>
        <taxon>Chthoniobacteraceae</taxon>
        <taxon>Chthoniobacter</taxon>
    </lineage>
</organism>
<evidence type="ECO:0000256" key="2">
    <source>
        <dbReference type="ARBA" id="ARBA00022475"/>
    </source>
</evidence>
<feature type="transmembrane region" description="Helical" evidence="8">
    <location>
        <begin position="60"/>
        <end position="81"/>
    </location>
</feature>
<feature type="transmembrane region" description="Helical" evidence="8">
    <location>
        <begin position="393"/>
        <end position="414"/>
    </location>
</feature>
<dbReference type="InParanoid" id="B4CYE3"/>
<evidence type="ECO:0000256" key="8">
    <source>
        <dbReference type="SAM" id="Phobius"/>
    </source>
</evidence>
<dbReference type="GO" id="GO:0016763">
    <property type="term" value="F:pentosyltransferase activity"/>
    <property type="evidence" value="ECO:0007669"/>
    <property type="project" value="TreeGrafter"/>
</dbReference>
<keyword evidence="6 8" id="KW-1133">Transmembrane helix</keyword>
<evidence type="ECO:0000256" key="5">
    <source>
        <dbReference type="ARBA" id="ARBA00022692"/>
    </source>
</evidence>
<accession>B4CYE3</accession>
<evidence type="ECO:0000259" key="9">
    <source>
        <dbReference type="Pfam" id="PF13231"/>
    </source>
</evidence>
<dbReference type="Pfam" id="PF13231">
    <property type="entry name" value="PMT_2"/>
    <property type="match status" value="1"/>
</dbReference>
<dbReference type="Proteomes" id="UP000005824">
    <property type="component" value="Unassembled WGS sequence"/>
</dbReference>
<dbReference type="GO" id="GO:0009103">
    <property type="term" value="P:lipopolysaccharide biosynthetic process"/>
    <property type="evidence" value="ECO:0007669"/>
    <property type="project" value="UniProtKB-ARBA"/>
</dbReference>
<keyword evidence="3" id="KW-0328">Glycosyltransferase</keyword>
<feature type="transmembrane region" description="Helical" evidence="8">
    <location>
        <begin position="133"/>
        <end position="150"/>
    </location>
</feature>
<sequence>MALEVILWLLLVAVVVGIRLYLWHLLPAYMWSRDAGSYTFAAFQWLDTGEMVFDGRRGPVYTLLIAGALKLFGTMNGVVWTQHALNGLAILGIVATARYCWGRVAVLPLFLCGICLAAYGLPLHLGQLIRNESVLFILSAAAFCSWWLALKRNSQTWLFIAALSAGILTMTKNVFVPFPFALIAGAWFLEGHTLRGKITRVILVVCGFALPFIALRLDNEVSVHVNPPEPQSGILFYGRTAQWTKLDGGIEPELKAKIRAEVEDYKARPKLDNNIVIKRTIVPHLWRELQAQGKTAVDLDRLCRRLAIEAVKNQPKAFWGQMCADTYKLNVRGVKNDFPSPEQVRDAIEELHHRDDDQRVHPTMQVEKNLAALEAHEDKNDFRLFHRLLSRALLFQFYPVFETTIALCFICLCTRGREREFFLGGAAVWFFNMVLLCTVGRPIERYLMPLVPVMFWALSGALVLLWRTALRVKAEPVSISVSSESVAEASR</sequence>
<reference evidence="10 11" key="1">
    <citation type="journal article" date="2011" name="J. Bacteriol.">
        <title>Genome sequence of Chthoniobacter flavus Ellin428, an aerobic heterotrophic soil bacterium.</title>
        <authorList>
            <person name="Kant R."/>
            <person name="van Passel M.W."/>
            <person name="Palva A."/>
            <person name="Lucas S."/>
            <person name="Lapidus A."/>
            <person name="Glavina Del Rio T."/>
            <person name="Dalin E."/>
            <person name="Tice H."/>
            <person name="Bruce D."/>
            <person name="Goodwin L."/>
            <person name="Pitluck S."/>
            <person name="Larimer F.W."/>
            <person name="Land M.L."/>
            <person name="Hauser L."/>
            <person name="Sangwan P."/>
            <person name="de Vos W.M."/>
            <person name="Janssen P.H."/>
            <person name="Smidt H."/>
        </authorList>
    </citation>
    <scope>NUCLEOTIDE SEQUENCE [LARGE SCALE GENOMIC DNA]</scope>
    <source>
        <strain evidence="10 11">Ellin428</strain>
    </source>
</reference>
<comment type="subcellular location">
    <subcellularLocation>
        <location evidence="1">Cell membrane</location>
        <topology evidence="1">Multi-pass membrane protein</topology>
    </subcellularLocation>
</comment>
<dbReference type="GO" id="GO:0005886">
    <property type="term" value="C:plasma membrane"/>
    <property type="evidence" value="ECO:0007669"/>
    <property type="project" value="UniProtKB-SubCell"/>
</dbReference>
<proteinExistence type="predicted"/>
<gene>
    <name evidence="10" type="ORF">CfE428DRAFT_1681</name>
</gene>
<evidence type="ECO:0000256" key="7">
    <source>
        <dbReference type="ARBA" id="ARBA00023136"/>
    </source>
</evidence>
<evidence type="ECO:0000313" key="11">
    <source>
        <dbReference type="Proteomes" id="UP000005824"/>
    </source>
</evidence>
<dbReference type="InterPro" id="IPR038731">
    <property type="entry name" value="RgtA/B/C-like"/>
</dbReference>
<keyword evidence="2" id="KW-1003">Cell membrane</keyword>
<dbReference type="PANTHER" id="PTHR33908:SF11">
    <property type="entry name" value="MEMBRANE PROTEIN"/>
    <property type="match status" value="1"/>
</dbReference>
<keyword evidence="11" id="KW-1185">Reference proteome</keyword>
<evidence type="ECO:0000256" key="1">
    <source>
        <dbReference type="ARBA" id="ARBA00004651"/>
    </source>
</evidence>
<feature type="transmembrane region" description="Helical" evidence="8">
    <location>
        <begin position="421"/>
        <end position="441"/>
    </location>
</feature>
<feature type="transmembrane region" description="Helical" evidence="8">
    <location>
        <begin position="6"/>
        <end position="23"/>
    </location>
</feature>
<dbReference type="EMBL" id="ABVL01000004">
    <property type="protein sequence ID" value="EDY20484.1"/>
    <property type="molecule type" value="Genomic_DNA"/>
</dbReference>
<keyword evidence="7 8" id="KW-0472">Membrane</keyword>
<evidence type="ECO:0000256" key="4">
    <source>
        <dbReference type="ARBA" id="ARBA00022679"/>
    </source>
</evidence>
<keyword evidence="5 8" id="KW-0812">Transmembrane</keyword>
<name>B4CYE3_9BACT</name>
<comment type="caution">
    <text evidence="10">The sequence shown here is derived from an EMBL/GenBank/DDBJ whole genome shotgun (WGS) entry which is preliminary data.</text>
</comment>
<dbReference type="AlphaFoldDB" id="B4CYE3"/>
<evidence type="ECO:0000256" key="3">
    <source>
        <dbReference type="ARBA" id="ARBA00022676"/>
    </source>
</evidence>
<dbReference type="InterPro" id="IPR050297">
    <property type="entry name" value="LipidA_mod_glycosyltrf_83"/>
</dbReference>
<evidence type="ECO:0000313" key="10">
    <source>
        <dbReference type="EMBL" id="EDY20484.1"/>
    </source>
</evidence>
<evidence type="ECO:0000256" key="6">
    <source>
        <dbReference type="ARBA" id="ARBA00022989"/>
    </source>
</evidence>